<evidence type="ECO:0000256" key="4">
    <source>
        <dbReference type="ARBA" id="ARBA00022622"/>
    </source>
</evidence>
<evidence type="ECO:0000256" key="3">
    <source>
        <dbReference type="ARBA" id="ARBA00022475"/>
    </source>
</evidence>
<feature type="domain" description="Trypanosome variant surface glycoprotein B-type N-terminal" evidence="12">
    <location>
        <begin position="4"/>
        <end position="352"/>
    </location>
</feature>
<dbReference type="Pfam" id="PF13206">
    <property type="entry name" value="VSG_B"/>
    <property type="match status" value="1"/>
</dbReference>
<evidence type="ECO:0000313" key="13">
    <source>
        <dbReference type="EMBL" id="ARB50571.1"/>
    </source>
</evidence>
<evidence type="ECO:0000256" key="1">
    <source>
        <dbReference type="ARBA" id="ARBA00002523"/>
    </source>
</evidence>
<dbReference type="VEuPathDB" id="TriTrypDB:Tb11.v5.1047"/>
<comment type="subcellular location">
    <subcellularLocation>
        <location evidence="2">Cell membrane</location>
        <topology evidence="2">Lipid-anchor</topology>
        <topology evidence="2">GPI-anchor</topology>
    </subcellularLocation>
</comment>
<proteinExistence type="predicted"/>
<keyword evidence="7" id="KW-0325">Glycoprotein</keyword>
<evidence type="ECO:0000256" key="7">
    <source>
        <dbReference type="ARBA" id="ARBA00023180"/>
    </source>
</evidence>
<keyword evidence="6" id="KW-0472">Membrane</keyword>
<accession>A0A1V0FXU6</accession>
<keyword evidence="3" id="KW-1003">Cell membrane</keyword>
<feature type="region of interest" description="Disordered" evidence="10">
    <location>
        <begin position="421"/>
        <end position="462"/>
    </location>
</feature>
<evidence type="ECO:0000256" key="9">
    <source>
        <dbReference type="SAM" id="Coils"/>
    </source>
</evidence>
<protein>
    <submittedName>
        <fullName evidence="13">Variant surface glycoprotein</fullName>
    </submittedName>
</protein>
<feature type="coiled-coil region" evidence="9">
    <location>
        <begin position="333"/>
        <end position="360"/>
    </location>
</feature>
<evidence type="ECO:0000256" key="8">
    <source>
        <dbReference type="ARBA" id="ARBA00023288"/>
    </source>
</evidence>
<dbReference type="AlphaFoldDB" id="A0A1V0FXU6"/>
<dbReference type="InterPro" id="IPR019609">
    <property type="entry name" value="Variant_surf_glycoprt_trypan_C"/>
</dbReference>
<dbReference type="GO" id="GO:0005886">
    <property type="term" value="C:plasma membrane"/>
    <property type="evidence" value="ECO:0007669"/>
    <property type="project" value="UniProtKB-SubCell"/>
</dbReference>
<comment type="function">
    <text evidence="1">VSG forms a coat on the surface of the parasite. The trypanosome evades the immune response of the host by expressing a series of antigenically distinct VSGs from an estimated 1000 VSG genes.</text>
</comment>
<dbReference type="InterPro" id="IPR025932">
    <property type="entry name" value="Trypano_VSG_B_N_dom"/>
</dbReference>
<evidence type="ECO:0000259" key="11">
    <source>
        <dbReference type="Pfam" id="PF10659"/>
    </source>
</evidence>
<evidence type="ECO:0000256" key="5">
    <source>
        <dbReference type="ARBA" id="ARBA00022729"/>
    </source>
</evidence>
<feature type="domain" description="Trypanosome variant surface glycoprotein C-terminal" evidence="11">
    <location>
        <begin position="398"/>
        <end position="508"/>
    </location>
</feature>
<evidence type="ECO:0000256" key="10">
    <source>
        <dbReference type="SAM" id="MobiDB-lite"/>
    </source>
</evidence>
<evidence type="ECO:0000259" key="12">
    <source>
        <dbReference type="Pfam" id="PF13206"/>
    </source>
</evidence>
<sequence>MKTILGKIVNLNLTAAEPQMTEALKEKEKYGTAAKLQVESSPVKNLFAGIDNKLLDTMIKDYNDLQTNSEKLKAFNTEYGLPLSQSKRKILKPQLARLANAAEEINTAVNWRANTTDKLRLQVRKTLLKGLYGTAAASSTDAITTTDELYKEPTGTHFPWGDDQNRDAVCKKATETAGKAGQTLATDIICICVVAHSTGHDSCGTAVSISGNFNDNTGNTAEAIAAFAKIKTACDTATSPGEVELTGANIAAAISKFHADLGTNWIAQASLGNAATHASKHRALFGAYNVASTSPTTCDHTGGSDLTTPNKGICIDYADLLKPGKHIAWMKALQDAQKKLAQISNEAQAAAAEVTKAETIATQMEAFLLTADMHMSPQGAKTPAGGVKEPTAEEQNKCAKFNSNETECTKNDCNYDKTTQECKARPGTEPTAAGTGGTTKEGATKSGCARHGTDKTACENDKTSDKQNCAWRKGKDGEDDKETEKCRNGSFLVSTKFSLMAAPFLSLVVF</sequence>
<dbReference type="EMBL" id="KY404320">
    <property type="protein sequence ID" value="ARB50571.1"/>
    <property type="molecule type" value="Genomic_DNA"/>
</dbReference>
<keyword evidence="8" id="KW-0449">Lipoprotein</keyword>
<keyword evidence="9" id="KW-0175">Coiled coil</keyword>
<feature type="compositionally biased region" description="Basic and acidic residues" evidence="10">
    <location>
        <begin position="451"/>
        <end position="462"/>
    </location>
</feature>
<keyword evidence="5" id="KW-0732">Signal</keyword>
<dbReference type="Pfam" id="PF10659">
    <property type="entry name" value="Trypan_glycop_C"/>
    <property type="match status" value="1"/>
</dbReference>
<name>A0A1V0FXU6_9TRYP</name>
<evidence type="ECO:0000256" key="6">
    <source>
        <dbReference type="ARBA" id="ARBA00023136"/>
    </source>
</evidence>
<evidence type="ECO:0000256" key="2">
    <source>
        <dbReference type="ARBA" id="ARBA00004609"/>
    </source>
</evidence>
<organism evidence="13">
    <name type="scientific">Trypanosoma brucei</name>
    <dbReference type="NCBI Taxonomy" id="5691"/>
    <lineage>
        <taxon>Eukaryota</taxon>
        <taxon>Discoba</taxon>
        <taxon>Euglenozoa</taxon>
        <taxon>Kinetoplastea</taxon>
        <taxon>Metakinetoplastina</taxon>
        <taxon>Trypanosomatida</taxon>
        <taxon>Trypanosomatidae</taxon>
        <taxon>Trypanosoma</taxon>
    </lineage>
</organism>
<dbReference type="VEuPathDB" id="TriTrypDB:Tb427_000595600"/>
<reference evidence="13" key="1">
    <citation type="submission" date="2016-12" db="EMBL/GenBank/DDBJ databases">
        <title>Extending the VSGnome of Trypanosoma brucei strain TREU927.</title>
        <authorList>
            <person name="Cross G.A."/>
        </authorList>
    </citation>
    <scope>NUCLEOTIDE SEQUENCE</scope>
    <source>
        <strain evidence="13">Tb927.99.189</strain>
    </source>
</reference>
<keyword evidence="4" id="KW-0336">GPI-anchor</keyword>
<dbReference type="GO" id="GO:0098552">
    <property type="term" value="C:side of membrane"/>
    <property type="evidence" value="ECO:0007669"/>
    <property type="project" value="UniProtKB-KW"/>
</dbReference>